<dbReference type="Proteomes" id="UP000037660">
    <property type="component" value="Unassembled WGS sequence"/>
</dbReference>
<dbReference type="EMBL" id="BBYR01000001">
    <property type="protein sequence ID" value="GAP33598.1"/>
    <property type="molecule type" value="Genomic_DNA"/>
</dbReference>
<reference evidence="3" key="1">
    <citation type="submission" date="2015-07" db="EMBL/GenBank/DDBJ databases">
        <title>Discovery of a poly(ethylene terephthalate assimilation.</title>
        <authorList>
            <person name="Yoshida S."/>
            <person name="Hiraga K."/>
            <person name="Takehana T."/>
            <person name="Taniguchi I."/>
            <person name="Yamaji H."/>
            <person name="Maeda Y."/>
            <person name="Toyohara K."/>
            <person name="Miyamoto K."/>
            <person name="Kimura Y."/>
            <person name="Oda K."/>
        </authorList>
    </citation>
    <scope>NUCLEOTIDE SEQUENCE [LARGE SCALE GENOMIC DNA]</scope>
    <source>
        <strain evidence="3">NBRC 110686 / TISTR 2288 / 201-F6</strain>
    </source>
</reference>
<organism evidence="2 3">
    <name type="scientific">Piscinibacter sakaiensis</name>
    <name type="common">Ideonella sakaiensis</name>
    <dbReference type="NCBI Taxonomy" id="1547922"/>
    <lineage>
        <taxon>Bacteria</taxon>
        <taxon>Pseudomonadati</taxon>
        <taxon>Pseudomonadota</taxon>
        <taxon>Betaproteobacteria</taxon>
        <taxon>Burkholderiales</taxon>
        <taxon>Sphaerotilaceae</taxon>
        <taxon>Piscinibacter</taxon>
    </lineage>
</organism>
<sequence length="177" mass="18010">MEEPKGIALDRCGTGQQTGRGCGVGACVAVGSAAGDVGRRTGPGQMARRCGQATRPSRRRARAGTPPATGGWPGGSVRSARSGAGDGGIRVESLDAGASSLRQAARWPAPGGAAGRPAWQRLPPGRPRAGFVLGFFFRSGGCPVPIRAGSHPGRPPLRRILETGLGPVACHCRTREG</sequence>
<gene>
    <name evidence="2" type="ORF">ISF6_0044</name>
</gene>
<name>A0A0K8NTA6_PISS1</name>
<proteinExistence type="predicted"/>
<evidence type="ECO:0000313" key="3">
    <source>
        <dbReference type="Proteomes" id="UP000037660"/>
    </source>
</evidence>
<feature type="region of interest" description="Disordered" evidence="1">
    <location>
        <begin position="38"/>
        <end position="91"/>
    </location>
</feature>
<comment type="caution">
    <text evidence="2">The sequence shown here is derived from an EMBL/GenBank/DDBJ whole genome shotgun (WGS) entry which is preliminary data.</text>
</comment>
<protein>
    <submittedName>
        <fullName evidence="2">Uncharacterized protein</fullName>
    </submittedName>
</protein>
<dbReference type="STRING" id="1547922.ISF6_0044"/>
<keyword evidence="3" id="KW-1185">Reference proteome</keyword>
<dbReference type="AlphaFoldDB" id="A0A0K8NTA6"/>
<evidence type="ECO:0000313" key="2">
    <source>
        <dbReference type="EMBL" id="GAP33598.1"/>
    </source>
</evidence>
<evidence type="ECO:0000256" key="1">
    <source>
        <dbReference type="SAM" id="MobiDB-lite"/>
    </source>
</evidence>
<reference evidence="2 3" key="2">
    <citation type="journal article" date="2016" name="Science">
        <title>A bacterium that degrades and assimilates poly(ethylene terephthalate).</title>
        <authorList>
            <person name="Yoshida S."/>
            <person name="Hiraga K."/>
            <person name="Takehana T."/>
            <person name="Taniguchi I."/>
            <person name="Yamaji H."/>
            <person name="Maeda Y."/>
            <person name="Toyohara K."/>
            <person name="Miyamoto K."/>
            <person name="Kimura Y."/>
            <person name="Oda K."/>
        </authorList>
    </citation>
    <scope>NUCLEOTIDE SEQUENCE [LARGE SCALE GENOMIC DNA]</scope>
    <source>
        <strain evidence="3">NBRC 110686 / TISTR 2288 / 201-F6</strain>
    </source>
</reference>
<accession>A0A0K8NTA6</accession>
<feature type="compositionally biased region" description="Low complexity" evidence="1">
    <location>
        <begin position="63"/>
        <end position="83"/>
    </location>
</feature>